<dbReference type="OrthoDB" id="5317153at2"/>
<reference evidence="1 2" key="1">
    <citation type="journal article" date="2012" name="Proc. Natl. Acad. Sci. U.S.A.">
        <title>Genome and physiology of a model Epsilonproteobacterium responsible for sulfide detoxification in marine oxygen depletion zones.</title>
        <authorList>
            <person name="Grote J."/>
            <person name="Schott T."/>
            <person name="Bruckner C.G."/>
            <person name="Glockner F.O."/>
            <person name="Jost G."/>
            <person name="Teeling H."/>
            <person name="Labrenz M."/>
            <person name="Jurgens K."/>
        </authorList>
    </citation>
    <scope>NUCLEOTIDE SEQUENCE [LARGE SCALE GENOMIC DNA]</scope>
    <source>
        <strain evidence="1 2">GD1</strain>
    </source>
</reference>
<protein>
    <submittedName>
        <fullName evidence="1">Glycosyltransferase</fullName>
    </submittedName>
</protein>
<dbReference type="Gene3D" id="3.40.50.2000">
    <property type="entry name" value="Glycogen Phosphorylase B"/>
    <property type="match status" value="1"/>
</dbReference>
<dbReference type="GO" id="GO:0016740">
    <property type="term" value="F:transferase activity"/>
    <property type="evidence" value="ECO:0007669"/>
    <property type="project" value="UniProtKB-KW"/>
</dbReference>
<sequence length="373" mass="43009">MTKTKKKLLYITDQQEYSEHGTIGPLFNGYLKEYYDVNIVYFTKFKNSFQAKGTDYVVPEQYKKEIACYMDSKGVDLSSYDYVFVRNKPDILKDILQSREKYGYKVGYRLSFPKKEEIYEAHKANNSNTIIDTVKNYFQKSSKKTLLSKCDIFMPTSKDMEDTFYADTGVRSFPLPAGLDPARITPHRQSDGDECHFIYVGTLDSLRQFEEVLVAFTKVNSNNWHLNISTLDSEYARFVIQKYPTINDKISIIKADNLNELFAQVDDCDVGIALLPNIPIYSTAIPAKVMDYYTCAIPTLMTDNAKNRTLFSEKDALFCNFDSDEIVAKLEKIIDMSQEEIAKMGHSGQEKLLAHKRNYKIMAKELYEELESL</sequence>
<dbReference type="SUPFAM" id="SSF53756">
    <property type="entry name" value="UDP-Glycosyltransferase/glycogen phosphorylase"/>
    <property type="match status" value="1"/>
</dbReference>
<dbReference type="RefSeq" id="WP_008339528.1">
    <property type="nucleotide sequence ID" value="NZ_AFRZ01000001.1"/>
</dbReference>
<evidence type="ECO:0000313" key="1">
    <source>
        <dbReference type="EMBL" id="EHP30710.1"/>
    </source>
</evidence>
<evidence type="ECO:0000313" key="2">
    <source>
        <dbReference type="Proteomes" id="UP000006431"/>
    </source>
</evidence>
<accession>B6BN14</accession>
<gene>
    <name evidence="1" type="ORF">SMGD1_2187</name>
</gene>
<organism evidence="1 2">
    <name type="scientific">Sulfurimonas gotlandica (strain DSM 19862 / JCM 16533 / GD1)</name>
    <dbReference type="NCBI Taxonomy" id="929558"/>
    <lineage>
        <taxon>Bacteria</taxon>
        <taxon>Pseudomonadati</taxon>
        <taxon>Campylobacterota</taxon>
        <taxon>Epsilonproteobacteria</taxon>
        <taxon>Campylobacterales</taxon>
        <taxon>Sulfurimonadaceae</taxon>
        <taxon>Sulfurimonas</taxon>
    </lineage>
</organism>
<dbReference type="STRING" id="929558.SMGD1_2187"/>
<comment type="caution">
    <text evidence="1">The sequence shown here is derived from an EMBL/GenBank/DDBJ whole genome shotgun (WGS) entry which is preliminary data.</text>
</comment>
<name>B6BN14_SULGG</name>
<dbReference type="PATRIC" id="fig|929558.5.peg.2177"/>
<dbReference type="AlphaFoldDB" id="B6BN14"/>
<keyword evidence="1" id="KW-0808">Transferase</keyword>
<dbReference type="eggNOG" id="COG0438">
    <property type="taxonomic scope" value="Bacteria"/>
</dbReference>
<proteinExistence type="predicted"/>
<dbReference type="EMBL" id="AFRZ01000001">
    <property type="protein sequence ID" value="EHP30710.1"/>
    <property type="molecule type" value="Genomic_DNA"/>
</dbReference>
<accession>H1FXU0</accession>
<keyword evidence="2" id="KW-1185">Reference proteome</keyword>
<dbReference type="Proteomes" id="UP000006431">
    <property type="component" value="Unassembled WGS sequence"/>
</dbReference>
<dbReference type="HOGENOM" id="CLU_741710_0_0_7"/>